<evidence type="ECO:0000259" key="1">
    <source>
        <dbReference type="PROSITE" id="PS51186"/>
    </source>
</evidence>
<gene>
    <name evidence="2" type="ORF">METZ01_LOCUS371608</name>
</gene>
<sequence length="122" mass="13404">MTSDDWVEVAEMIHVSLNYWYASKGDGPKLKCGPEHVQLHCQVNEALDPGRCLVAEMDSTGRLAACCFYHPRERHVSLGIMAAHPNYFGTGAAKALLGEVIAFAEKEEKPLRLVSSAMNLDS</sequence>
<dbReference type="Pfam" id="PF00583">
    <property type="entry name" value="Acetyltransf_1"/>
    <property type="match status" value="1"/>
</dbReference>
<dbReference type="EMBL" id="UINC01134917">
    <property type="protein sequence ID" value="SVD18754.1"/>
    <property type="molecule type" value="Genomic_DNA"/>
</dbReference>
<organism evidence="2">
    <name type="scientific">marine metagenome</name>
    <dbReference type="NCBI Taxonomy" id="408172"/>
    <lineage>
        <taxon>unclassified sequences</taxon>
        <taxon>metagenomes</taxon>
        <taxon>ecological metagenomes</taxon>
    </lineage>
</organism>
<dbReference type="InterPro" id="IPR000182">
    <property type="entry name" value="GNAT_dom"/>
</dbReference>
<name>A0A382T9C6_9ZZZZ</name>
<dbReference type="AlphaFoldDB" id="A0A382T9C6"/>
<dbReference type="SUPFAM" id="SSF55729">
    <property type="entry name" value="Acyl-CoA N-acyltransferases (Nat)"/>
    <property type="match status" value="1"/>
</dbReference>
<protein>
    <recommendedName>
        <fullName evidence="1">N-acetyltransferase domain-containing protein</fullName>
    </recommendedName>
</protein>
<dbReference type="Gene3D" id="3.40.630.30">
    <property type="match status" value="1"/>
</dbReference>
<proteinExistence type="predicted"/>
<accession>A0A382T9C6</accession>
<reference evidence="2" key="1">
    <citation type="submission" date="2018-05" db="EMBL/GenBank/DDBJ databases">
        <authorList>
            <person name="Lanie J.A."/>
            <person name="Ng W.-L."/>
            <person name="Kazmierczak K.M."/>
            <person name="Andrzejewski T.M."/>
            <person name="Davidsen T.M."/>
            <person name="Wayne K.J."/>
            <person name="Tettelin H."/>
            <person name="Glass J.I."/>
            <person name="Rusch D."/>
            <person name="Podicherti R."/>
            <person name="Tsui H.-C.T."/>
            <person name="Winkler M.E."/>
        </authorList>
    </citation>
    <scope>NUCLEOTIDE SEQUENCE</scope>
</reference>
<feature type="domain" description="N-acetyltransferase" evidence="1">
    <location>
        <begin position="1"/>
        <end position="122"/>
    </location>
</feature>
<evidence type="ECO:0000313" key="2">
    <source>
        <dbReference type="EMBL" id="SVD18754.1"/>
    </source>
</evidence>
<dbReference type="PROSITE" id="PS51186">
    <property type="entry name" value="GNAT"/>
    <property type="match status" value="1"/>
</dbReference>
<feature type="non-terminal residue" evidence="2">
    <location>
        <position position="122"/>
    </location>
</feature>
<dbReference type="CDD" id="cd04301">
    <property type="entry name" value="NAT_SF"/>
    <property type="match status" value="1"/>
</dbReference>
<dbReference type="GO" id="GO:0016747">
    <property type="term" value="F:acyltransferase activity, transferring groups other than amino-acyl groups"/>
    <property type="evidence" value="ECO:0007669"/>
    <property type="project" value="InterPro"/>
</dbReference>
<dbReference type="InterPro" id="IPR016181">
    <property type="entry name" value="Acyl_CoA_acyltransferase"/>
</dbReference>